<dbReference type="EMBL" id="CAUJNA010002084">
    <property type="protein sequence ID" value="CAJ1390476.1"/>
    <property type="molecule type" value="Genomic_DNA"/>
</dbReference>
<accession>A0AA36INA0</accession>
<feature type="region of interest" description="Disordered" evidence="1">
    <location>
        <begin position="1"/>
        <end position="33"/>
    </location>
</feature>
<proteinExistence type="predicted"/>
<feature type="non-terminal residue" evidence="2">
    <location>
        <position position="124"/>
    </location>
</feature>
<dbReference type="Proteomes" id="UP001178507">
    <property type="component" value="Unassembled WGS sequence"/>
</dbReference>
<feature type="compositionally biased region" description="Basic residues" evidence="1">
    <location>
        <begin position="1"/>
        <end position="15"/>
    </location>
</feature>
<feature type="non-terminal residue" evidence="2">
    <location>
        <position position="1"/>
    </location>
</feature>
<protein>
    <submittedName>
        <fullName evidence="2">Uncharacterized protein</fullName>
    </submittedName>
</protein>
<name>A0AA36INA0_9DINO</name>
<comment type="caution">
    <text evidence="2">The sequence shown here is derived from an EMBL/GenBank/DDBJ whole genome shotgun (WGS) entry which is preliminary data.</text>
</comment>
<sequence length="124" mass="13387">ASSSKAKPKKRKPKASAKGAPKPKAAAKDATEVKKKKVLKEIANASAEAGQWENKLKESNVPNPEGQSLTSCLLGDITVTLDRMKAMRDELEKLQGEKAEAMLLSVSELLETYKAAVKACKKHI</sequence>
<evidence type="ECO:0000313" key="3">
    <source>
        <dbReference type="Proteomes" id="UP001178507"/>
    </source>
</evidence>
<reference evidence="2" key="1">
    <citation type="submission" date="2023-08" db="EMBL/GenBank/DDBJ databases">
        <authorList>
            <person name="Chen Y."/>
            <person name="Shah S."/>
            <person name="Dougan E. K."/>
            <person name="Thang M."/>
            <person name="Chan C."/>
        </authorList>
    </citation>
    <scope>NUCLEOTIDE SEQUENCE</scope>
</reference>
<dbReference type="AlphaFoldDB" id="A0AA36INA0"/>
<keyword evidence="3" id="KW-1185">Reference proteome</keyword>
<organism evidence="2 3">
    <name type="scientific">Effrenium voratum</name>
    <dbReference type="NCBI Taxonomy" id="2562239"/>
    <lineage>
        <taxon>Eukaryota</taxon>
        <taxon>Sar</taxon>
        <taxon>Alveolata</taxon>
        <taxon>Dinophyceae</taxon>
        <taxon>Suessiales</taxon>
        <taxon>Symbiodiniaceae</taxon>
        <taxon>Effrenium</taxon>
    </lineage>
</organism>
<evidence type="ECO:0000313" key="2">
    <source>
        <dbReference type="EMBL" id="CAJ1390476.1"/>
    </source>
</evidence>
<evidence type="ECO:0000256" key="1">
    <source>
        <dbReference type="SAM" id="MobiDB-lite"/>
    </source>
</evidence>
<gene>
    <name evidence="2" type="ORF">EVOR1521_LOCUS15890</name>
</gene>